<dbReference type="EMBL" id="CP133659">
    <property type="protein sequence ID" value="WMW65732.1"/>
    <property type="molecule type" value="Genomic_DNA"/>
</dbReference>
<accession>A0ABY9R283</accession>
<reference evidence="1" key="1">
    <citation type="submission" date="2023-09" db="EMBL/GenBank/DDBJ databases">
        <authorList>
            <consortium name="CW5 consortium"/>
            <person name="Lu C.-W."/>
        </authorList>
    </citation>
    <scope>NUCLEOTIDE SEQUENCE</scope>
    <source>
        <strain evidence="1">KPS</strain>
    </source>
</reference>
<keyword evidence="2" id="KW-1185">Reference proteome</keyword>
<gene>
    <name evidence="1" type="ORF">KPS_000240</name>
</gene>
<evidence type="ECO:0000313" key="1">
    <source>
        <dbReference type="EMBL" id="WMW65732.1"/>
    </source>
</evidence>
<evidence type="ECO:0000313" key="2">
    <source>
        <dbReference type="Proteomes" id="UP001180616"/>
    </source>
</evidence>
<organism evidence="1 2">
    <name type="scientific">Nitratidesulfovibrio liaohensis</name>
    <dbReference type="NCBI Taxonomy" id="2604158"/>
    <lineage>
        <taxon>Bacteria</taxon>
        <taxon>Pseudomonadati</taxon>
        <taxon>Thermodesulfobacteriota</taxon>
        <taxon>Desulfovibrionia</taxon>
        <taxon>Desulfovibrionales</taxon>
        <taxon>Desulfovibrionaceae</taxon>
        <taxon>Nitratidesulfovibrio</taxon>
    </lineage>
</organism>
<dbReference type="RefSeq" id="WP_309541687.1">
    <property type="nucleotide sequence ID" value="NZ_CP133659.1"/>
</dbReference>
<name>A0ABY9R283_9BACT</name>
<dbReference type="Proteomes" id="UP001180616">
    <property type="component" value="Chromosome"/>
</dbReference>
<proteinExistence type="predicted"/>
<sequence>MPSADSTPYPAAQGHTASLLERTLIARAVGEELVLREINRRWELVRAQGATFDMNPARGTACVRRPGVATQ</sequence>
<protein>
    <submittedName>
        <fullName evidence="1">Uncharacterized protein</fullName>
    </submittedName>
</protein>